<dbReference type="GO" id="GO:0005516">
    <property type="term" value="F:calmodulin binding"/>
    <property type="evidence" value="ECO:0007669"/>
    <property type="project" value="UniProtKB-KW"/>
</dbReference>
<dbReference type="EMBL" id="JBANAX010000859">
    <property type="protein sequence ID" value="KAL1191209.1"/>
    <property type="molecule type" value="Genomic_DNA"/>
</dbReference>
<feature type="compositionally biased region" description="Basic and acidic residues" evidence="4">
    <location>
        <begin position="408"/>
        <end position="424"/>
    </location>
</feature>
<keyword evidence="7" id="KW-1185">Reference proteome</keyword>
<sequence length="669" mass="74151">MVKKGSWFSAIKRVFSPHSKEKQCNQEPERKSGKEKRKKGFGKLRHGDTNSFLPIFREPSSIEKILGEAERDHNLVFRPPTPDRSNPPSASPPPLRPASPRPTSPRVASPRAASPRADLPRLDSPRSLSPKPSDRSKPSSASSNAPPPPLRPTSPRVVSTQAVSLKPPSPRPTSPRVASSQDVSPKPPSPRADPPTLDTPRPPSPRVASLRADPSRLDAPRLTTPKPPSPRAEQPRLDAPRLTTPKPPSPRADAPRLEAPRPTTPKPPSPRADPPSLEAPRPTTPKPPSPRAVSPRAVQRREIVYRPEPTLQVQHASATKIQGAFRGYMARRSFRALKGLVRLQGVVRGYSVKRQTINAMKYMQQVVRVQSQIQSRRIKMLENQAQVEKDEAKWAASEAGNGNWDDSVLTKEERDARSQRKTDAIIKRERSMAYAYSQKLWENSPKSAQDNRSLGGFSLWWNWADRQHPLASPAPSYSQPLRDFRQTPSRMCPSPLSQSSKQHHYRLDNHFDTSTPRSSRSTFHTPSRPIHSGTSRYSRGRLRGQDSPFKDDDSLTSCPPFPSYMAPTVSAKAKVRPSSNPKERVMGTTPVSNEKRRMSYPPAQQGLDMFRWNKGSLLMSSSSSQKGPGSPGGVILEKHKTLKSVGNMSIGSTASMPATVGKKPFNRYV</sequence>
<dbReference type="PROSITE" id="PS50096">
    <property type="entry name" value="IQ"/>
    <property type="match status" value="2"/>
</dbReference>
<proteinExistence type="inferred from homology"/>
<dbReference type="Gene3D" id="1.20.5.190">
    <property type="match status" value="1"/>
</dbReference>
<evidence type="ECO:0000259" key="5">
    <source>
        <dbReference type="Pfam" id="PF13178"/>
    </source>
</evidence>
<evidence type="ECO:0000256" key="4">
    <source>
        <dbReference type="SAM" id="MobiDB-lite"/>
    </source>
</evidence>
<keyword evidence="1" id="KW-0112">Calmodulin-binding</keyword>
<name>A0ABD0Z938_CARAN</name>
<feature type="region of interest" description="Disordered" evidence="4">
    <location>
        <begin position="1"/>
        <end position="296"/>
    </location>
</feature>
<comment type="subunit">
    <text evidence="3">Binds to multiple calmodulin (CaM) in the presence of Ca(2+) and CaM-like proteins.</text>
</comment>
<dbReference type="CDD" id="cd23767">
    <property type="entry name" value="IQCD"/>
    <property type="match status" value="1"/>
</dbReference>
<dbReference type="Pfam" id="PF00612">
    <property type="entry name" value="IQ"/>
    <property type="match status" value="1"/>
</dbReference>
<evidence type="ECO:0000313" key="6">
    <source>
        <dbReference type="EMBL" id="KAL1191209.1"/>
    </source>
</evidence>
<feature type="compositionally biased region" description="Basic residues" evidence="4">
    <location>
        <begin position="33"/>
        <end position="44"/>
    </location>
</feature>
<feature type="compositionally biased region" description="Pro residues" evidence="4">
    <location>
        <begin position="89"/>
        <end position="103"/>
    </location>
</feature>
<dbReference type="AlphaFoldDB" id="A0ABD0Z938"/>
<feature type="region of interest" description="Disordered" evidence="4">
    <location>
        <begin position="471"/>
        <end position="599"/>
    </location>
</feature>
<dbReference type="SMART" id="SM00015">
    <property type="entry name" value="IQ"/>
    <property type="match status" value="1"/>
</dbReference>
<gene>
    <name evidence="6" type="ORF">V5N11_014270</name>
</gene>
<feature type="region of interest" description="Disordered" evidence="4">
    <location>
        <begin position="398"/>
        <end position="424"/>
    </location>
</feature>
<evidence type="ECO:0000256" key="2">
    <source>
        <dbReference type="ARBA" id="ARBA00024341"/>
    </source>
</evidence>
<dbReference type="PANTHER" id="PTHR32295:SF113">
    <property type="entry name" value="PROTEIN IQ-DOMAIN 14"/>
    <property type="match status" value="1"/>
</dbReference>
<comment type="similarity">
    <text evidence="2">Belongs to the IQD family.</text>
</comment>
<reference evidence="6 7" key="1">
    <citation type="submission" date="2024-04" db="EMBL/GenBank/DDBJ databases">
        <title>Genome assembly C_amara_ONT_v2.</title>
        <authorList>
            <person name="Yant L."/>
            <person name="Moore C."/>
            <person name="Slenker M."/>
        </authorList>
    </citation>
    <scope>NUCLEOTIDE SEQUENCE [LARGE SCALE GENOMIC DNA]</scope>
    <source>
        <tissue evidence="6">Leaf</tissue>
    </source>
</reference>
<feature type="compositionally biased region" description="Low complexity" evidence="4">
    <location>
        <begin position="104"/>
        <end position="117"/>
    </location>
</feature>
<dbReference type="FunFam" id="1.20.5.190:FF:000086">
    <property type="entry name" value="IQ-domain 14"/>
    <property type="match status" value="1"/>
</dbReference>
<organism evidence="6 7">
    <name type="scientific">Cardamine amara subsp. amara</name>
    <dbReference type="NCBI Taxonomy" id="228776"/>
    <lineage>
        <taxon>Eukaryota</taxon>
        <taxon>Viridiplantae</taxon>
        <taxon>Streptophyta</taxon>
        <taxon>Embryophyta</taxon>
        <taxon>Tracheophyta</taxon>
        <taxon>Spermatophyta</taxon>
        <taxon>Magnoliopsida</taxon>
        <taxon>eudicotyledons</taxon>
        <taxon>Gunneridae</taxon>
        <taxon>Pentapetalae</taxon>
        <taxon>rosids</taxon>
        <taxon>malvids</taxon>
        <taxon>Brassicales</taxon>
        <taxon>Brassicaceae</taxon>
        <taxon>Cardamineae</taxon>
        <taxon>Cardamine</taxon>
    </lineage>
</organism>
<feature type="compositionally biased region" description="Pro residues" evidence="4">
    <location>
        <begin position="262"/>
        <end position="273"/>
    </location>
</feature>
<evidence type="ECO:0000256" key="1">
    <source>
        <dbReference type="ARBA" id="ARBA00022860"/>
    </source>
</evidence>
<dbReference type="Proteomes" id="UP001558713">
    <property type="component" value="Unassembled WGS sequence"/>
</dbReference>
<protein>
    <submittedName>
        <fullName evidence="6">Protein IQ-DOMAIN 14</fullName>
    </submittedName>
</protein>
<accession>A0ABD0Z938</accession>
<evidence type="ECO:0000256" key="3">
    <source>
        <dbReference type="ARBA" id="ARBA00024378"/>
    </source>
</evidence>
<feature type="compositionally biased region" description="Basic and acidic residues" evidence="4">
    <location>
        <begin position="18"/>
        <end position="32"/>
    </location>
</feature>
<dbReference type="PANTHER" id="PTHR32295">
    <property type="entry name" value="IQ-DOMAIN 5-RELATED"/>
    <property type="match status" value="1"/>
</dbReference>
<dbReference type="Pfam" id="PF13178">
    <property type="entry name" value="DUF4005"/>
    <property type="match status" value="1"/>
</dbReference>
<feature type="domain" description="DUF4005" evidence="5">
    <location>
        <begin position="543"/>
        <end position="622"/>
    </location>
</feature>
<dbReference type="InterPro" id="IPR000048">
    <property type="entry name" value="IQ_motif_EF-hand-BS"/>
</dbReference>
<feature type="compositionally biased region" description="Basic and acidic residues" evidence="4">
    <location>
        <begin position="65"/>
        <end position="75"/>
    </location>
</feature>
<evidence type="ECO:0000313" key="7">
    <source>
        <dbReference type="Proteomes" id="UP001558713"/>
    </source>
</evidence>
<dbReference type="InterPro" id="IPR025064">
    <property type="entry name" value="DUF4005"/>
</dbReference>
<feature type="compositionally biased region" description="Polar residues" evidence="4">
    <location>
        <begin position="512"/>
        <end position="525"/>
    </location>
</feature>
<comment type="caution">
    <text evidence="6">The sequence shown here is derived from an EMBL/GenBank/DDBJ whole genome shotgun (WGS) entry which is preliminary data.</text>
</comment>